<dbReference type="EMBL" id="CM046393">
    <property type="protein sequence ID" value="KAI8550430.1"/>
    <property type="molecule type" value="Genomic_DNA"/>
</dbReference>
<name>A0ACC0NAX7_RHOML</name>
<keyword evidence="2" id="KW-1185">Reference proteome</keyword>
<gene>
    <name evidence="1" type="ORF">RHMOL_Rhmol06G0106100</name>
</gene>
<accession>A0ACC0NAX7</accession>
<evidence type="ECO:0000313" key="1">
    <source>
        <dbReference type="EMBL" id="KAI8550430.1"/>
    </source>
</evidence>
<comment type="caution">
    <text evidence="1">The sequence shown here is derived from an EMBL/GenBank/DDBJ whole genome shotgun (WGS) entry which is preliminary data.</text>
</comment>
<organism evidence="1 2">
    <name type="scientific">Rhododendron molle</name>
    <name type="common">Chinese azalea</name>
    <name type="synonym">Azalea mollis</name>
    <dbReference type="NCBI Taxonomy" id="49168"/>
    <lineage>
        <taxon>Eukaryota</taxon>
        <taxon>Viridiplantae</taxon>
        <taxon>Streptophyta</taxon>
        <taxon>Embryophyta</taxon>
        <taxon>Tracheophyta</taxon>
        <taxon>Spermatophyta</taxon>
        <taxon>Magnoliopsida</taxon>
        <taxon>eudicotyledons</taxon>
        <taxon>Gunneridae</taxon>
        <taxon>Pentapetalae</taxon>
        <taxon>asterids</taxon>
        <taxon>Ericales</taxon>
        <taxon>Ericaceae</taxon>
        <taxon>Ericoideae</taxon>
        <taxon>Rhodoreae</taxon>
        <taxon>Rhododendron</taxon>
    </lineage>
</organism>
<evidence type="ECO:0000313" key="2">
    <source>
        <dbReference type="Proteomes" id="UP001062846"/>
    </source>
</evidence>
<dbReference type="Proteomes" id="UP001062846">
    <property type="component" value="Chromosome 6"/>
</dbReference>
<reference evidence="1" key="1">
    <citation type="submission" date="2022-02" db="EMBL/GenBank/DDBJ databases">
        <title>Plant Genome Project.</title>
        <authorList>
            <person name="Zhang R.-G."/>
        </authorList>
    </citation>
    <scope>NUCLEOTIDE SEQUENCE</scope>
    <source>
        <strain evidence="1">AT1</strain>
    </source>
</reference>
<sequence>MADDEVPHYFLVVLLGLAHPVIVISSDSESSGDEFGDSIIREWLDRRRSQHQDSSIASNMFSDSSDSNVERDYECGADGFNTEPKTSFTPSIHSEAELSRGQRPNQDSIPKPRPPLLHDRGIVKPRPRIERSPTSTRGVGFAPTLTSSAGSPEFMVADLFHMYIMSKHGRTEHRYLSTHRDKEPLIDGLPNTDKRANFYVQSQKTALSGIDIPLQTLLPEFTEMSRRNVVCMNIRDGLTARQKAADSTNPTEPVEKRQKVNHDFFPNKMPTPHPSEKERTDSSAVSGLRAVQKPVGSDDRVAVQEFAPSFALAWACSDHAPRPCFAERYEEGSRGPSAEPDPCECLPSSGLSEPNPPNFNLFTSRAYLQLFVPAGQALLRTSNKAELVTAKRSRYHEDLKAECEKVRSVKTSVKATKARVTEMEKERDEALDKAPEAERELEKIQRREKRTMKKADGKAFQVGFDRAGSEYIREARKMVNEAIKFRVPVAYQTGYKDGVKAICAVLQLEADMNLTKSIPMPKTPELVLPYTDEKSAPLPLEDYPESEDDIKDILDAEVGDGSGSKKVAEDFVVEKAVGVDGDVAMGEGQNAKANAEGENGLRD</sequence>
<proteinExistence type="predicted"/>
<protein>
    <submittedName>
        <fullName evidence="1">Uncharacterized protein</fullName>
    </submittedName>
</protein>